<evidence type="ECO:0000259" key="3">
    <source>
        <dbReference type="Pfam" id="PF22939"/>
    </source>
</evidence>
<dbReference type="Proteomes" id="UP000807469">
    <property type="component" value="Unassembled WGS sequence"/>
</dbReference>
<evidence type="ECO:0008006" key="7">
    <source>
        <dbReference type="Google" id="ProtNLM"/>
    </source>
</evidence>
<name>A0A9P5YN42_9AGAR</name>
<evidence type="ECO:0000259" key="4">
    <source>
        <dbReference type="Pfam" id="PF24883"/>
    </source>
</evidence>
<dbReference type="PANTHER" id="PTHR10039:SF16">
    <property type="entry name" value="GPI INOSITOL-DEACYLASE"/>
    <property type="match status" value="1"/>
</dbReference>
<keyword evidence="2" id="KW-0732">Signal</keyword>
<feature type="domain" description="GPI inositol-deacylase winged helix" evidence="3">
    <location>
        <begin position="598"/>
        <end position="682"/>
    </location>
</feature>
<dbReference type="OrthoDB" id="194358at2759"/>
<accession>A0A9P5YN42</accession>
<feature type="chain" id="PRO_5040512061" description="NACHT domain-containing protein" evidence="2">
    <location>
        <begin position="27"/>
        <end position="783"/>
    </location>
</feature>
<dbReference type="InterPro" id="IPR027417">
    <property type="entry name" value="P-loop_NTPase"/>
</dbReference>
<keyword evidence="1" id="KW-0677">Repeat</keyword>
<dbReference type="Pfam" id="PF22939">
    <property type="entry name" value="WHD_GPIID"/>
    <property type="match status" value="1"/>
</dbReference>
<dbReference type="Gene3D" id="3.40.50.300">
    <property type="entry name" value="P-loop containing nucleotide triphosphate hydrolases"/>
    <property type="match status" value="1"/>
</dbReference>
<evidence type="ECO:0000256" key="2">
    <source>
        <dbReference type="SAM" id="SignalP"/>
    </source>
</evidence>
<dbReference type="Pfam" id="PF24883">
    <property type="entry name" value="NPHP3_N"/>
    <property type="match status" value="1"/>
</dbReference>
<dbReference type="PANTHER" id="PTHR10039">
    <property type="entry name" value="AMELOGENIN"/>
    <property type="match status" value="1"/>
</dbReference>
<evidence type="ECO:0000256" key="1">
    <source>
        <dbReference type="ARBA" id="ARBA00022737"/>
    </source>
</evidence>
<reference evidence="5" key="1">
    <citation type="submission" date="2020-11" db="EMBL/GenBank/DDBJ databases">
        <authorList>
            <consortium name="DOE Joint Genome Institute"/>
            <person name="Ahrendt S."/>
            <person name="Riley R."/>
            <person name="Andreopoulos W."/>
            <person name="Labutti K."/>
            <person name="Pangilinan J."/>
            <person name="Ruiz-Duenas F.J."/>
            <person name="Barrasa J.M."/>
            <person name="Sanchez-Garcia M."/>
            <person name="Camarero S."/>
            <person name="Miyauchi S."/>
            <person name="Serrano A."/>
            <person name="Linde D."/>
            <person name="Babiker R."/>
            <person name="Drula E."/>
            <person name="Ayuso-Fernandez I."/>
            <person name="Pacheco R."/>
            <person name="Padilla G."/>
            <person name="Ferreira P."/>
            <person name="Barriuso J."/>
            <person name="Kellner H."/>
            <person name="Castanera R."/>
            <person name="Alfaro M."/>
            <person name="Ramirez L."/>
            <person name="Pisabarro A.G."/>
            <person name="Kuo A."/>
            <person name="Tritt A."/>
            <person name="Lipzen A."/>
            <person name="He G."/>
            <person name="Yan M."/>
            <person name="Ng V."/>
            <person name="Cullen D."/>
            <person name="Martin F."/>
            <person name="Rosso M.-N."/>
            <person name="Henrissat B."/>
            <person name="Hibbett D."/>
            <person name="Martinez A.T."/>
            <person name="Grigoriev I.V."/>
        </authorList>
    </citation>
    <scope>NUCLEOTIDE SEQUENCE</scope>
    <source>
        <strain evidence="5">CIRM-BRFM 674</strain>
    </source>
</reference>
<keyword evidence="6" id="KW-1185">Reference proteome</keyword>
<dbReference type="AlphaFoldDB" id="A0A9P5YN42"/>
<protein>
    <recommendedName>
        <fullName evidence="7">NACHT domain-containing protein</fullName>
    </recommendedName>
</protein>
<dbReference type="InterPro" id="IPR054471">
    <property type="entry name" value="GPIID_WHD"/>
</dbReference>
<evidence type="ECO:0000313" key="6">
    <source>
        <dbReference type="Proteomes" id="UP000807469"/>
    </source>
</evidence>
<proteinExistence type="predicted"/>
<sequence length="783" mass="89597">MEMEHRRQRPIVSAFMFIALLRCSRAHENHRQLCYISWFHPSSTFKIKIYRQIGTYIIKHLVGQQLVGEQAMKVTELIESDTLVDLKNLNGVVIAPKVKISITLVPNDFKSFMKSVDENASRLENLSRSSTLNALDKTFQVTKSIMDSVADAHPILKTSWIVISTVYKAVQQTELLDEGFRDLAESLRETLGVAKELPSLAIIEGTDNVIEEIGRTSLNATSLIHEYASQNFTRRALNSQLSEDMKSRLDRCQKACTDLKEKLDRRVNINTNLTILNIRENGVAVRNAIERVDSTVTTISNRLHFSHIQLWLGASDSSRNYNEARRNHQANTCDWFLNGRWFRDFQNLPELFWLKGTGCGKTILCSSIIAKIIELCLEQPQVAYAYFFFDGRDSQKDLRLHEKFIRSLILQLSLQCAHIPDQLTELYGHGHQQPALTALHDTLYDLIKIFDSVYIIIDSLDECIDRGQTLLWIKQIISRRVGNLHMLVASRPERDIIDTFHQLTVFQVDVAAEMNRDIVTYLDQQLSLVEKWDRETRQVVKTALIKGAQGMFRWVALQLLELKKCSSQHAVISQLKNLPTGLYETYDRILAKIDEQNNERTDARILLLFLCFSVRPMTLSEISDAVAVDFSVEDSPWYDSSRRYWDSRDVLDKCSGFIVEWEGKVKVAHFSIKEYLLSDHLSKVENISVFHFSSDEHAHSIVSQTCLAYLLQFDKPDSLTDAILSSSHLIHYASEHWITHAKAGGIDTIGFEFGIWNFQNTLQISDGQLVTLLLLSITLPLLA</sequence>
<evidence type="ECO:0000313" key="5">
    <source>
        <dbReference type="EMBL" id="KAF9471988.1"/>
    </source>
</evidence>
<dbReference type="EMBL" id="MU155594">
    <property type="protein sequence ID" value="KAF9471988.1"/>
    <property type="molecule type" value="Genomic_DNA"/>
</dbReference>
<gene>
    <name evidence="5" type="ORF">BDN70DRAFT_516117</name>
</gene>
<feature type="signal peptide" evidence="2">
    <location>
        <begin position="1"/>
        <end position="26"/>
    </location>
</feature>
<feature type="domain" description="Nephrocystin 3-like N-terminal" evidence="4">
    <location>
        <begin position="331"/>
        <end position="491"/>
    </location>
</feature>
<dbReference type="InterPro" id="IPR056884">
    <property type="entry name" value="NPHP3-like_N"/>
</dbReference>
<organism evidence="5 6">
    <name type="scientific">Pholiota conissans</name>
    <dbReference type="NCBI Taxonomy" id="109636"/>
    <lineage>
        <taxon>Eukaryota</taxon>
        <taxon>Fungi</taxon>
        <taxon>Dikarya</taxon>
        <taxon>Basidiomycota</taxon>
        <taxon>Agaricomycotina</taxon>
        <taxon>Agaricomycetes</taxon>
        <taxon>Agaricomycetidae</taxon>
        <taxon>Agaricales</taxon>
        <taxon>Agaricineae</taxon>
        <taxon>Strophariaceae</taxon>
        <taxon>Pholiota</taxon>
    </lineage>
</organism>
<comment type="caution">
    <text evidence="5">The sequence shown here is derived from an EMBL/GenBank/DDBJ whole genome shotgun (WGS) entry which is preliminary data.</text>
</comment>